<dbReference type="NCBIfam" id="TIGR01571">
    <property type="entry name" value="A_thal_Cys_rich"/>
    <property type="match status" value="1"/>
</dbReference>
<dbReference type="Pfam" id="PF04749">
    <property type="entry name" value="PLAC8"/>
    <property type="match status" value="1"/>
</dbReference>
<accession>A0ABM1KI75</accession>
<dbReference type="InterPro" id="IPR006461">
    <property type="entry name" value="PLAC_motif_containing"/>
</dbReference>
<organism evidence="2 3">
    <name type="scientific">Gekko japonicus</name>
    <name type="common">Schlegel's Japanese gecko</name>
    <dbReference type="NCBI Taxonomy" id="146911"/>
    <lineage>
        <taxon>Eukaryota</taxon>
        <taxon>Metazoa</taxon>
        <taxon>Chordata</taxon>
        <taxon>Craniata</taxon>
        <taxon>Vertebrata</taxon>
        <taxon>Euteleostomi</taxon>
        <taxon>Lepidosauria</taxon>
        <taxon>Squamata</taxon>
        <taxon>Bifurcata</taxon>
        <taxon>Gekkota</taxon>
        <taxon>Gekkonidae</taxon>
        <taxon>Gekkoninae</taxon>
        <taxon>Gekko</taxon>
    </lineage>
</organism>
<evidence type="ECO:0000313" key="2">
    <source>
        <dbReference type="Proteomes" id="UP000694871"/>
    </source>
</evidence>
<protein>
    <submittedName>
        <fullName evidence="3">Placenta-specific gene 8 protein-like</fullName>
    </submittedName>
</protein>
<reference evidence="3" key="1">
    <citation type="submission" date="2025-08" db="UniProtKB">
        <authorList>
            <consortium name="RefSeq"/>
        </authorList>
    </citation>
    <scope>IDENTIFICATION</scope>
</reference>
<dbReference type="GeneID" id="107116067"/>
<proteinExistence type="inferred from homology"/>
<dbReference type="Proteomes" id="UP000694871">
    <property type="component" value="Unplaced"/>
</dbReference>
<evidence type="ECO:0000313" key="3">
    <source>
        <dbReference type="RefSeq" id="XP_015273412.1"/>
    </source>
</evidence>
<keyword evidence="2" id="KW-1185">Reference proteome</keyword>
<sequence>MAGQAVILTQPQMQQVVVVQPQRAHWQTGLCDCCTDCGVCCCGFFCTPCLGCQVASDMNECCCCGPTVAMRAVYRTKYQIPGSICDDFCTILCCPVLSLCQIKRDINRRRELGIF</sequence>
<evidence type="ECO:0000256" key="1">
    <source>
        <dbReference type="ARBA" id="ARBA00009024"/>
    </source>
</evidence>
<name>A0ABM1KI75_GEKJA</name>
<dbReference type="PANTHER" id="PTHR15907">
    <property type="entry name" value="DUF614 FAMILY PROTEIN-RELATED"/>
    <property type="match status" value="1"/>
</dbReference>
<gene>
    <name evidence="3" type="primary">LOC107116067</name>
</gene>
<dbReference type="RefSeq" id="XP_015273412.1">
    <property type="nucleotide sequence ID" value="XM_015417926.1"/>
</dbReference>
<comment type="similarity">
    <text evidence="1">Belongs to the cornifelin family.</text>
</comment>